<name>A0ABP7BL88_9MICO</name>
<sequence length="762" mass="84318">MLTGAGYFGVLGTSLLLAPLLPRERPLRGFDAERHPPPPVLTGDGYSITIEGKGASVLLRDSDGVAVQRFSGYRIGRTDFATGTAATTRSQTGEQSLVVEYAPRSALPGVTVRGTFTPAGRVLRVAFDIDGADPDTMWSGMMLRGAIADEPPVETVYGVADWERDPRGGVPFEANGRFVYQQRLGDRPLSIVTRPGHQDWRTRTMLHLAGVPVSEGVFRAEAQVLLGGDSRAVVVEGITAERPLAAALSTDRAYNIWDTADEPLAVRAVAYNGADDSRDVRFTWTARDYDGEVVAERDIVYRVTARSTVDDDLAVPLPGRGMAFVELTVTAGEDEVYTRTNVAVLPPHEFVETAATSMFGMAADYLFGPPEERALLKRIGVRRSRHLHFSQEERREYGFRQHRVRNPPSLDAYDDDPTALRTYTREELDRAEAGGASHYELANEWNMAGGVGSGEGADRYVRKWLTTFRRALDARDSDMGLLPVALAGMDIAYARNMFEAGLADHTRALNIHPGRVNVTPDYVPAPGGEFWNFHGALKRARALMEEYDADDMELWLTEVYAPTRPNSRNHDTYRHAGENVVLSAAIAAAEGVTSMLWYQLYDNIKANPYGTNASDAEYHYGLMLRDLSPKPSLLAYANIAEQLDEATFVRWLSFRGESRRRGMHFRTPRGDLVLLWIRADGYRLNTGGDGSGSFYPAREPWIDPWQTKEHVVLPATGDRVVEIDAIGRRTRRAVTDGEARATLDGAPRLFYGLDVDALREDD</sequence>
<keyword evidence="2" id="KW-1185">Reference proteome</keyword>
<gene>
    <name evidence="1" type="ORF">GCM10022202_23960</name>
</gene>
<proteinExistence type="predicted"/>
<organism evidence="1 2">
    <name type="scientific">Microbacterium marinilacus</name>
    <dbReference type="NCBI Taxonomy" id="415209"/>
    <lineage>
        <taxon>Bacteria</taxon>
        <taxon>Bacillati</taxon>
        <taxon>Actinomycetota</taxon>
        <taxon>Actinomycetes</taxon>
        <taxon>Micrococcales</taxon>
        <taxon>Microbacteriaceae</taxon>
        <taxon>Microbacterium</taxon>
    </lineage>
</organism>
<comment type="caution">
    <text evidence="1">The sequence shown here is derived from an EMBL/GenBank/DDBJ whole genome shotgun (WGS) entry which is preliminary data.</text>
</comment>
<protein>
    <recommendedName>
        <fullName evidence="3">Glycoside hydrolase family 42 N-terminal domain-containing protein</fullName>
    </recommendedName>
</protein>
<evidence type="ECO:0008006" key="3">
    <source>
        <dbReference type="Google" id="ProtNLM"/>
    </source>
</evidence>
<dbReference type="SUPFAM" id="SSF51445">
    <property type="entry name" value="(Trans)glycosidases"/>
    <property type="match status" value="1"/>
</dbReference>
<reference evidence="2" key="1">
    <citation type="journal article" date="2019" name="Int. J. Syst. Evol. Microbiol.">
        <title>The Global Catalogue of Microorganisms (GCM) 10K type strain sequencing project: providing services to taxonomists for standard genome sequencing and annotation.</title>
        <authorList>
            <consortium name="The Broad Institute Genomics Platform"/>
            <consortium name="The Broad Institute Genome Sequencing Center for Infectious Disease"/>
            <person name="Wu L."/>
            <person name="Ma J."/>
        </authorList>
    </citation>
    <scope>NUCLEOTIDE SEQUENCE [LARGE SCALE GENOMIC DNA]</scope>
    <source>
        <strain evidence="2">JCM 16546</strain>
    </source>
</reference>
<dbReference type="RefSeq" id="WP_221859508.1">
    <property type="nucleotide sequence ID" value="NZ_BAAAYV010000012.1"/>
</dbReference>
<dbReference type="Gene3D" id="3.20.20.80">
    <property type="entry name" value="Glycosidases"/>
    <property type="match status" value="1"/>
</dbReference>
<evidence type="ECO:0000313" key="2">
    <source>
        <dbReference type="Proteomes" id="UP001410795"/>
    </source>
</evidence>
<dbReference type="InterPro" id="IPR017853">
    <property type="entry name" value="GH"/>
</dbReference>
<accession>A0ABP7BL88</accession>
<evidence type="ECO:0000313" key="1">
    <source>
        <dbReference type="EMBL" id="GAA3661778.1"/>
    </source>
</evidence>
<dbReference type="EMBL" id="BAAAYV010000012">
    <property type="protein sequence ID" value="GAA3661778.1"/>
    <property type="molecule type" value="Genomic_DNA"/>
</dbReference>
<dbReference type="Proteomes" id="UP001410795">
    <property type="component" value="Unassembled WGS sequence"/>
</dbReference>